<keyword evidence="1" id="KW-0732">Signal</keyword>
<organism evidence="2">
    <name type="scientific">Arabidopsis thaliana</name>
    <name type="common">Mouse-ear cress</name>
    <dbReference type="NCBI Taxonomy" id="3702"/>
    <lineage>
        <taxon>Eukaryota</taxon>
        <taxon>Viridiplantae</taxon>
        <taxon>Streptophyta</taxon>
        <taxon>Embryophyta</taxon>
        <taxon>Tracheophyta</taxon>
        <taxon>Spermatophyta</taxon>
        <taxon>Magnoliopsida</taxon>
        <taxon>eudicotyledons</taxon>
        <taxon>Gunneridae</taxon>
        <taxon>Pentapetalae</taxon>
        <taxon>rosids</taxon>
        <taxon>malvids</taxon>
        <taxon>Brassicales</taxon>
        <taxon>Brassicaceae</taxon>
        <taxon>Camelineae</taxon>
        <taxon>Arabidopsis</taxon>
    </lineage>
</organism>
<dbReference type="AlphaFoldDB" id="O65372"/>
<evidence type="ECO:0000313" key="2">
    <source>
        <dbReference type="EMBL" id="AAC17603.1"/>
    </source>
</evidence>
<reference key="2">
    <citation type="journal article" date="2000" name="Nature">
        <title>Sequence and analysis of chromosome 1 of the plant Arabidopsis thaliana.</title>
        <authorList>
            <person name="Theologis A."/>
            <person name="Ecker J.R."/>
            <person name="Palm C.J."/>
            <person name="Federspiel N.A."/>
            <person name="Kaul S."/>
            <person name="White O."/>
            <person name="Alonso J."/>
            <person name="Altafi H."/>
            <person name="Araujo R."/>
            <person name="Bowman C.L."/>
            <person name="Brooks S.Y."/>
            <person name="Buehler E."/>
            <person name="Chan A."/>
            <person name="Chao Q."/>
            <person name="Chen H."/>
            <person name="Cheuk R.F."/>
            <person name="Chin C.W."/>
            <person name="Chung M.K."/>
            <person name="Conn L."/>
            <person name="Conway A.B."/>
            <person name="Conway A.R."/>
            <person name="Creasy T.H."/>
            <person name="Dewar K."/>
            <person name="Dunn P."/>
            <person name="Etgu P."/>
            <person name="Feldblyum T.V."/>
            <person name="Feng J."/>
            <person name="Fong B."/>
            <person name="Fujii C.Y."/>
            <person name="Gill J.E."/>
            <person name="Goldsmith A.D."/>
            <person name="Haas B."/>
            <person name="Hansen N.F."/>
            <person name="Hughes B."/>
            <person name="Huizar L."/>
            <person name="Hunter J.L."/>
            <person name="Jenkins J."/>
            <person name="Johnson-Hopson C."/>
            <person name="Khan S."/>
            <person name="Khaykin E."/>
            <person name="Kim C.J."/>
            <person name="Koo H.L."/>
            <person name="Kremenetskaia I."/>
            <person name="Kurtz D.B."/>
            <person name="Kwan A."/>
            <person name="Lam B."/>
            <person name="Langin-Hooper S."/>
            <person name="Lee A."/>
            <person name="Lee J.M."/>
            <person name="Lenz C.A."/>
            <person name="Li J.H."/>
            <person name="Li Y."/>
            <person name="Lin X."/>
            <person name="Liu S.X."/>
            <person name="Liu Z.A."/>
            <person name="Luros J.S."/>
            <person name="Maiti R."/>
            <person name="Marziali A."/>
            <person name="Militscher J."/>
            <person name="Miranda M."/>
            <person name="Nguyen M."/>
            <person name="Nierman W.C."/>
            <person name="Osborne B.I."/>
            <person name="Pai G."/>
            <person name="Peterson J."/>
            <person name="Pham P.K."/>
            <person name="Rizzo M."/>
            <person name="Rooney T."/>
            <person name="Rowley D."/>
            <person name="Sakano H."/>
            <person name="Salzberg S.L."/>
            <person name="Schwartz J.R."/>
            <person name="Shinn P."/>
            <person name="Southwick A.M."/>
            <person name="Sun H."/>
            <person name="Tallon L.J."/>
            <person name="Tambunga G."/>
            <person name="Toriumi M.J."/>
            <person name="Town C.D."/>
            <person name="Utterback T."/>
            <person name="Van Aken S."/>
            <person name="Vaysberg M."/>
            <person name="Vysotskaia V.S."/>
            <person name="Walker M."/>
            <person name="Wu D."/>
            <person name="Yu G."/>
            <person name="Fraser C.M."/>
            <person name="Venter J.C."/>
            <person name="Davis R.W."/>
        </authorList>
    </citation>
    <scope>NUCLEOTIDE SEQUENCE [LARGE SCALE GENOMIC DNA]</scope>
    <source>
        <strain>cv. Columbia</strain>
    </source>
</reference>
<reference evidence="2" key="1">
    <citation type="submission" date="1998-05" db="EMBL/GenBank/DDBJ databases">
        <title>Arabidopsis thaliana chromosome 1 BAC F12F1 sequence, complete sequence.</title>
        <authorList>
            <person name="Vysotskaia V.S."/>
            <person name="Osborne B.I."/>
            <person name="Schwartz J.R."/>
            <person name="Toriumi M."/>
            <person name="Yu G."/>
            <person name="Kwan A."/>
            <person name="Oji O."/>
            <person name="Liu S."/>
            <person name="Buehler E."/>
            <person name="Conway A.B."/>
            <person name="Conway A.R."/>
            <person name="Dewar K."/>
            <person name="Feng J."/>
            <person name="Kim C."/>
            <person name="Kurtz D."/>
            <person name="Palm C.J."/>
            <person name="Li Y."/>
            <person name="Shinn P."/>
            <person name="Sun H."/>
            <person name="Davis R.W."/>
            <person name="Ecker J.R."/>
            <person name="Federspiel N.A."/>
            <person name="Theologis A."/>
        </authorList>
    </citation>
    <scope>NUCLEOTIDE SEQUENCE</scope>
</reference>
<dbReference type="EMBL" id="AC002131">
    <property type="protein sequence ID" value="AAC17603.1"/>
    <property type="molecule type" value="Genomic_DNA"/>
</dbReference>
<name>O65372_ARATH</name>
<feature type="chain" id="PRO_5004159373" evidence="1">
    <location>
        <begin position="29"/>
        <end position="159"/>
    </location>
</feature>
<gene>
    <name evidence="2" type="primary">F12F1.6</name>
</gene>
<dbReference type="ExpressionAtlas" id="O65372">
    <property type="expression patterns" value="baseline and differential"/>
</dbReference>
<protein>
    <submittedName>
        <fullName evidence="2">F12F1.6</fullName>
    </submittedName>
</protein>
<dbReference type="TAIR" id="AT1G12064"/>
<proteinExistence type="predicted"/>
<sequence>MKKTYKLQSLFSSLIFLIILLLISRAAAVGSGGVCRHPPSQNSCKTCMAEQMKYDCPKCVPVLRCMARCLWGGVTQRKCTTTCRCDTAAKPSLLECKRCVSRFPIYSHISKRYITLFFFPGQYTHTHTHLMNLIPDYDTSILFRSIYSHTHSNRIELTN</sequence>
<dbReference type="PIR" id="H86255">
    <property type="entry name" value="H86255"/>
</dbReference>
<evidence type="ECO:0000256" key="1">
    <source>
        <dbReference type="SAM" id="SignalP"/>
    </source>
</evidence>
<accession>O65372</accession>
<feature type="signal peptide" evidence="1">
    <location>
        <begin position="1"/>
        <end position="28"/>
    </location>
</feature>